<evidence type="ECO:0000256" key="4">
    <source>
        <dbReference type="ARBA" id="ARBA00022968"/>
    </source>
</evidence>
<proteinExistence type="inferred from homology"/>
<comment type="subcellular location">
    <subcellularLocation>
        <location evidence="1">Membrane</location>
        <topology evidence="1">Single-pass membrane protein</topology>
    </subcellularLocation>
</comment>
<name>A0AAW1KT80_SAPOF</name>
<evidence type="ECO:0000313" key="10">
    <source>
        <dbReference type="EMBL" id="KAK9723623.1"/>
    </source>
</evidence>
<keyword evidence="4" id="KW-0735">Signal-anchor</keyword>
<organism evidence="10 11">
    <name type="scientific">Saponaria officinalis</name>
    <name type="common">Common soapwort</name>
    <name type="synonym">Lychnis saponaria</name>
    <dbReference type="NCBI Taxonomy" id="3572"/>
    <lineage>
        <taxon>Eukaryota</taxon>
        <taxon>Viridiplantae</taxon>
        <taxon>Streptophyta</taxon>
        <taxon>Embryophyta</taxon>
        <taxon>Tracheophyta</taxon>
        <taxon>Spermatophyta</taxon>
        <taxon>Magnoliopsida</taxon>
        <taxon>eudicotyledons</taxon>
        <taxon>Gunneridae</taxon>
        <taxon>Pentapetalae</taxon>
        <taxon>Caryophyllales</taxon>
        <taxon>Caryophyllaceae</taxon>
        <taxon>Caryophylleae</taxon>
        <taxon>Saponaria</taxon>
    </lineage>
</organism>
<dbReference type="InterPro" id="IPR029962">
    <property type="entry name" value="TBL"/>
</dbReference>
<evidence type="ECO:0000256" key="5">
    <source>
        <dbReference type="ARBA" id="ARBA00022989"/>
    </source>
</evidence>
<evidence type="ECO:0008006" key="12">
    <source>
        <dbReference type="Google" id="ProtNLM"/>
    </source>
</evidence>
<dbReference type="GO" id="GO:0016020">
    <property type="term" value="C:membrane"/>
    <property type="evidence" value="ECO:0007669"/>
    <property type="project" value="UniProtKB-SubCell"/>
</dbReference>
<evidence type="ECO:0000313" key="11">
    <source>
        <dbReference type="Proteomes" id="UP001443914"/>
    </source>
</evidence>
<dbReference type="PANTHER" id="PTHR32285:SF53">
    <property type="entry name" value="PROTEIN TRICHOME BIREFRINGENCE-LIKE 9"/>
    <property type="match status" value="1"/>
</dbReference>
<dbReference type="PANTHER" id="PTHR32285">
    <property type="entry name" value="PROTEIN TRICHOME BIREFRINGENCE-LIKE 9-RELATED"/>
    <property type="match status" value="1"/>
</dbReference>
<evidence type="ECO:0000256" key="3">
    <source>
        <dbReference type="ARBA" id="ARBA00022692"/>
    </source>
</evidence>
<dbReference type="InterPro" id="IPR025846">
    <property type="entry name" value="TBL_N"/>
</dbReference>
<evidence type="ECO:0000259" key="8">
    <source>
        <dbReference type="Pfam" id="PF13839"/>
    </source>
</evidence>
<dbReference type="Pfam" id="PF14416">
    <property type="entry name" value="PMR5N"/>
    <property type="match status" value="1"/>
</dbReference>
<evidence type="ECO:0000256" key="7">
    <source>
        <dbReference type="SAM" id="Phobius"/>
    </source>
</evidence>
<keyword evidence="6 7" id="KW-0472">Membrane</keyword>
<keyword evidence="11" id="KW-1185">Reference proteome</keyword>
<evidence type="ECO:0000256" key="6">
    <source>
        <dbReference type="ARBA" id="ARBA00023136"/>
    </source>
</evidence>
<protein>
    <recommendedName>
        <fullName evidence="12">Trichome birefringence-like N-terminal domain-containing protein</fullName>
    </recommendedName>
</protein>
<feature type="domain" description="Trichome birefringence-like C-terminal" evidence="8">
    <location>
        <begin position="128"/>
        <end position="400"/>
    </location>
</feature>
<gene>
    <name evidence="10" type="ORF">RND81_05G013300</name>
</gene>
<dbReference type="InterPro" id="IPR026057">
    <property type="entry name" value="TBL_C"/>
</dbReference>
<evidence type="ECO:0000259" key="9">
    <source>
        <dbReference type="Pfam" id="PF14416"/>
    </source>
</evidence>
<sequence length="405" mass="47392">MDLQSPQTLNLFTPNIHSTIKKKHIYVFSFFLFLVIFLSFSSFLNQFDLRSFLALNFFSDTYHQQKAEENSQQTCDYSYGEWVWDESYPINSYDENCQFLDLGFQCHHNGRANQSFRQWRWQPHGCDLPRFNASDFLERSRNGRIVFAGDSIGRNQWESLLCMLSKGVSNQSSIYEANGVPITRHKGYFSIIFEDFNLSVEYYRVPFLVRVGRAPPKSPGQVRGAVKLDRLHWYSEKWLGANVFVFNAGHWWNDDKTIGSGIYFQQGRAVNVTMHYMEAFQRSLRTWKSWAEQKLDPQRSHIFFRSYSPVHFRNGTWNTGGTCRNNMSPEKNKTKLQADPLFNQYISEIVKEMEAVKMRVDFLNVTYLSESRTDGHPSIHREPIAPQPVVEDCSHWCLPGESHLD</sequence>
<accession>A0AAW1KT80</accession>
<feature type="transmembrane region" description="Helical" evidence="7">
    <location>
        <begin position="25"/>
        <end position="44"/>
    </location>
</feature>
<dbReference type="GO" id="GO:0016413">
    <property type="term" value="F:O-acetyltransferase activity"/>
    <property type="evidence" value="ECO:0007669"/>
    <property type="project" value="InterPro"/>
</dbReference>
<comment type="similarity">
    <text evidence="2">Belongs to the PC-esterase family. TBL subfamily.</text>
</comment>
<comment type="caution">
    <text evidence="10">The sequence shown here is derived from an EMBL/GenBank/DDBJ whole genome shotgun (WGS) entry which is preliminary data.</text>
</comment>
<dbReference type="Proteomes" id="UP001443914">
    <property type="component" value="Unassembled WGS sequence"/>
</dbReference>
<feature type="domain" description="Trichome birefringence-like N-terminal" evidence="9">
    <location>
        <begin position="74"/>
        <end position="127"/>
    </location>
</feature>
<reference evidence="10" key="1">
    <citation type="submission" date="2024-03" db="EMBL/GenBank/DDBJ databases">
        <title>WGS assembly of Saponaria officinalis var. Norfolk2.</title>
        <authorList>
            <person name="Jenkins J."/>
            <person name="Shu S."/>
            <person name="Grimwood J."/>
            <person name="Barry K."/>
            <person name="Goodstein D."/>
            <person name="Schmutz J."/>
            <person name="Leebens-Mack J."/>
            <person name="Osbourn A."/>
        </authorList>
    </citation>
    <scope>NUCLEOTIDE SEQUENCE [LARGE SCALE GENOMIC DNA]</scope>
    <source>
        <strain evidence="10">JIC</strain>
    </source>
</reference>
<keyword evidence="3 7" id="KW-0812">Transmembrane</keyword>
<dbReference type="Pfam" id="PF13839">
    <property type="entry name" value="PC-Esterase"/>
    <property type="match status" value="1"/>
</dbReference>
<dbReference type="GO" id="GO:0005794">
    <property type="term" value="C:Golgi apparatus"/>
    <property type="evidence" value="ECO:0007669"/>
    <property type="project" value="TreeGrafter"/>
</dbReference>
<keyword evidence="5 7" id="KW-1133">Transmembrane helix</keyword>
<evidence type="ECO:0000256" key="2">
    <source>
        <dbReference type="ARBA" id="ARBA00007727"/>
    </source>
</evidence>
<evidence type="ECO:0000256" key="1">
    <source>
        <dbReference type="ARBA" id="ARBA00004167"/>
    </source>
</evidence>
<dbReference type="EMBL" id="JBDFQZ010000005">
    <property type="protein sequence ID" value="KAK9723623.1"/>
    <property type="molecule type" value="Genomic_DNA"/>
</dbReference>
<dbReference type="AlphaFoldDB" id="A0AAW1KT80"/>